<evidence type="ECO:0000256" key="6">
    <source>
        <dbReference type="ARBA" id="ARBA00022777"/>
    </source>
</evidence>
<dbReference type="PANTHER" id="PTHR45453">
    <property type="entry name" value="PHOSPHATE REGULON SENSOR PROTEIN PHOR"/>
    <property type="match status" value="1"/>
</dbReference>
<dbReference type="SMART" id="SM00388">
    <property type="entry name" value="HisKA"/>
    <property type="match status" value="1"/>
</dbReference>
<dbReference type="SUPFAM" id="SSF47384">
    <property type="entry name" value="Homodimeric domain of signal transducing histidine kinase"/>
    <property type="match status" value="1"/>
</dbReference>
<dbReference type="PANTHER" id="PTHR45453:SF1">
    <property type="entry name" value="PHOSPHATE REGULON SENSOR PROTEIN PHOR"/>
    <property type="match status" value="1"/>
</dbReference>
<dbReference type="EC" id="2.7.13.3" evidence="3"/>
<protein>
    <recommendedName>
        <fullName evidence="3">histidine kinase</fullName>
        <ecNumber evidence="3">2.7.13.3</ecNumber>
    </recommendedName>
</protein>
<organism evidence="10 11">
    <name type="scientific">Candidatus Limivivens intestinipullorum</name>
    <dbReference type="NCBI Taxonomy" id="2840858"/>
    <lineage>
        <taxon>Bacteria</taxon>
        <taxon>Bacillati</taxon>
        <taxon>Bacillota</taxon>
        <taxon>Clostridia</taxon>
        <taxon>Lachnospirales</taxon>
        <taxon>Lachnospiraceae</taxon>
        <taxon>Lachnospiraceae incertae sedis</taxon>
        <taxon>Candidatus Limivivens</taxon>
    </lineage>
</organism>
<keyword evidence="5" id="KW-0808">Transferase</keyword>
<dbReference type="PROSITE" id="PS50109">
    <property type="entry name" value="HIS_KIN"/>
    <property type="match status" value="1"/>
</dbReference>
<evidence type="ECO:0000313" key="11">
    <source>
        <dbReference type="Proteomes" id="UP000823935"/>
    </source>
</evidence>
<evidence type="ECO:0000256" key="3">
    <source>
        <dbReference type="ARBA" id="ARBA00012438"/>
    </source>
</evidence>
<evidence type="ECO:0000256" key="1">
    <source>
        <dbReference type="ARBA" id="ARBA00000085"/>
    </source>
</evidence>
<dbReference type="InterPro" id="IPR005467">
    <property type="entry name" value="His_kinase_dom"/>
</dbReference>
<feature type="domain" description="Histidine kinase" evidence="9">
    <location>
        <begin position="195"/>
        <end position="409"/>
    </location>
</feature>
<gene>
    <name evidence="10" type="ORF">IAB44_08830</name>
</gene>
<keyword evidence="7" id="KW-0902">Two-component regulatory system</keyword>
<reference evidence="10" key="1">
    <citation type="submission" date="2020-10" db="EMBL/GenBank/DDBJ databases">
        <authorList>
            <person name="Gilroy R."/>
        </authorList>
    </citation>
    <scope>NUCLEOTIDE SEQUENCE</scope>
    <source>
        <strain evidence="10">CHK190-19873</strain>
    </source>
</reference>
<dbReference type="CDD" id="cd00082">
    <property type="entry name" value="HisKA"/>
    <property type="match status" value="1"/>
</dbReference>
<accession>A0A9D1ESU0</accession>
<dbReference type="AlphaFoldDB" id="A0A9D1ESU0"/>
<dbReference type="GO" id="GO:0005886">
    <property type="term" value="C:plasma membrane"/>
    <property type="evidence" value="ECO:0007669"/>
    <property type="project" value="TreeGrafter"/>
</dbReference>
<evidence type="ECO:0000256" key="8">
    <source>
        <dbReference type="SAM" id="Phobius"/>
    </source>
</evidence>
<name>A0A9D1ESU0_9FIRM</name>
<evidence type="ECO:0000259" key="9">
    <source>
        <dbReference type="PROSITE" id="PS50109"/>
    </source>
</evidence>
<dbReference type="CDD" id="cd00075">
    <property type="entry name" value="HATPase"/>
    <property type="match status" value="1"/>
</dbReference>
<keyword evidence="8" id="KW-1133">Transmembrane helix</keyword>
<dbReference type="Gene3D" id="3.30.565.10">
    <property type="entry name" value="Histidine kinase-like ATPase, C-terminal domain"/>
    <property type="match status" value="1"/>
</dbReference>
<dbReference type="Gene3D" id="1.10.287.130">
    <property type="match status" value="1"/>
</dbReference>
<dbReference type="GO" id="GO:0016036">
    <property type="term" value="P:cellular response to phosphate starvation"/>
    <property type="evidence" value="ECO:0007669"/>
    <property type="project" value="TreeGrafter"/>
</dbReference>
<dbReference type="SMART" id="SM00387">
    <property type="entry name" value="HATPase_c"/>
    <property type="match status" value="1"/>
</dbReference>
<proteinExistence type="predicted"/>
<keyword evidence="8" id="KW-0472">Membrane</keyword>
<dbReference type="InterPro" id="IPR036890">
    <property type="entry name" value="HATPase_C_sf"/>
</dbReference>
<evidence type="ECO:0000256" key="4">
    <source>
        <dbReference type="ARBA" id="ARBA00022553"/>
    </source>
</evidence>
<keyword evidence="8" id="KW-0812">Transmembrane</keyword>
<dbReference type="EMBL" id="DVIQ01000047">
    <property type="protein sequence ID" value="HIS31630.1"/>
    <property type="molecule type" value="Genomic_DNA"/>
</dbReference>
<dbReference type="InterPro" id="IPR003594">
    <property type="entry name" value="HATPase_dom"/>
</dbReference>
<feature type="transmembrane region" description="Helical" evidence="8">
    <location>
        <begin position="12"/>
        <end position="31"/>
    </location>
</feature>
<sequence length="409" mass="45012">MSLLQDKQIRAYVLFLAFFAFVTFCGGGLFAADQNDAVRSSCIIHDKAIASSLLKQGVSRDVIANALTNTEISQGGMELLAALGMEGQTAPDSLPYLSQFQRDTLITVWIGLTVLLTVLFAGTLIFFLKRKKLYQQAGKAIESYINGDFSLHLPQNSEGAIFCVFASVEQLATMLQAKSDTEHKAKEFLKSTISDISHQLKTPLAAITIYQEIIADEPENPETVKEFSGKIGVSLKRMEELIQSMLKITRLDTGNIVFEKRNCLVTELILRSISELTDRAITENKQIILKGNSEQEVSCDPEWTGEAIGNIVKNALDHTKPGDTIQISWERTPVILRIVITDSGSGIAPEDIHHIFKRFYRSKHSLETPGIGLGLPLAKSIITGQNGLLSVQSELNKGTSFTISFLTES</sequence>
<comment type="catalytic activity">
    <reaction evidence="1">
        <text>ATP + protein L-histidine = ADP + protein N-phospho-L-histidine.</text>
        <dbReference type="EC" id="2.7.13.3"/>
    </reaction>
</comment>
<dbReference type="InterPro" id="IPR004358">
    <property type="entry name" value="Sig_transdc_His_kin-like_C"/>
</dbReference>
<dbReference type="Pfam" id="PF02518">
    <property type="entry name" value="HATPase_c"/>
    <property type="match status" value="1"/>
</dbReference>
<evidence type="ECO:0000313" key="10">
    <source>
        <dbReference type="EMBL" id="HIS31630.1"/>
    </source>
</evidence>
<keyword evidence="6 10" id="KW-0418">Kinase</keyword>
<dbReference type="Pfam" id="PF00512">
    <property type="entry name" value="HisKA"/>
    <property type="match status" value="1"/>
</dbReference>
<dbReference type="Proteomes" id="UP000823935">
    <property type="component" value="Unassembled WGS sequence"/>
</dbReference>
<comment type="subcellular location">
    <subcellularLocation>
        <location evidence="2">Membrane</location>
    </subcellularLocation>
</comment>
<evidence type="ECO:0000256" key="7">
    <source>
        <dbReference type="ARBA" id="ARBA00023012"/>
    </source>
</evidence>
<dbReference type="InterPro" id="IPR036097">
    <property type="entry name" value="HisK_dim/P_sf"/>
</dbReference>
<keyword evidence="4" id="KW-0597">Phosphoprotein</keyword>
<feature type="transmembrane region" description="Helical" evidence="8">
    <location>
        <begin position="106"/>
        <end position="128"/>
    </location>
</feature>
<evidence type="ECO:0000256" key="5">
    <source>
        <dbReference type="ARBA" id="ARBA00022679"/>
    </source>
</evidence>
<dbReference type="SUPFAM" id="SSF55874">
    <property type="entry name" value="ATPase domain of HSP90 chaperone/DNA topoisomerase II/histidine kinase"/>
    <property type="match status" value="1"/>
</dbReference>
<evidence type="ECO:0000256" key="2">
    <source>
        <dbReference type="ARBA" id="ARBA00004370"/>
    </source>
</evidence>
<dbReference type="PRINTS" id="PR00344">
    <property type="entry name" value="BCTRLSENSOR"/>
</dbReference>
<dbReference type="GO" id="GO:0004721">
    <property type="term" value="F:phosphoprotein phosphatase activity"/>
    <property type="evidence" value="ECO:0007669"/>
    <property type="project" value="TreeGrafter"/>
</dbReference>
<dbReference type="GO" id="GO:0000155">
    <property type="term" value="F:phosphorelay sensor kinase activity"/>
    <property type="evidence" value="ECO:0007669"/>
    <property type="project" value="InterPro"/>
</dbReference>
<comment type="caution">
    <text evidence="10">The sequence shown here is derived from an EMBL/GenBank/DDBJ whole genome shotgun (WGS) entry which is preliminary data.</text>
</comment>
<reference evidence="10" key="2">
    <citation type="journal article" date="2021" name="PeerJ">
        <title>Extensive microbial diversity within the chicken gut microbiome revealed by metagenomics and culture.</title>
        <authorList>
            <person name="Gilroy R."/>
            <person name="Ravi A."/>
            <person name="Getino M."/>
            <person name="Pursley I."/>
            <person name="Horton D.L."/>
            <person name="Alikhan N.F."/>
            <person name="Baker D."/>
            <person name="Gharbi K."/>
            <person name="Hall N."/>
            <person name="Watson M."/>
            <person name="Adriaenssens E.M."/>
            <person name="Foster-Nyarko E."/>
            <person name="Jarju S."/>
            <person name="Secka A."/>
            <person name="Antonio M."/>
            <person name="Oren A."/>
            <person name="Chaudhuri R.R."/>
            <person name="La Ragione R."/>
            <person name="Hildebrand F."/>
            <person name="Pallen M.J."/>
        </authorList>
    </citation>
    <scope>NUCLEOTIDE SEQUENCE</scope>
    <source>
        <strain evidence="10">CHK190-19873</strain>
    </source>
</reference>
<dbReference type="InterPro" id="IPR050351">
    <property type="entry name" value="BphY/WalK/GraS-like"/>
</dbReference>
<dbReference type="InterPro" id="IPR003661">
    <property type="entry name" value="HisK_dim/P_dom"/>
</dbReference>